<organism evidence="2 3">
    <name type="scientific">Blepharisma stoltei</name>
    <dbReference type="NCBI Taxonomy" id="1481888"/>
    <lineage>
        <taxon>Eukaryota</taxon>
        <taxon>Sar</taxon>
        <taxon>Alveolata</taxon>
        <taxon>Ciliophora</taxon>
        <taxon>Postciliodesmatophora</taxon>
        <taxon>Heterotrichea</taxon>
        <taxon>Heterotrichida</taxon>
        <taxon>Blepharismidae</taxon>
        <taxon>Blepharisma</taxon>
    </lineage>
</organism>
<dbReference type="EMBL" id="CAJZBQ010000036">
    <property type="protein sequence ID" value="CAG9324347.1"/>
    <property type="molecule type" value="Genomic_DNA"/>
</dbReference>
<feature type="compositionally biased region" description="Polar residues" evidence="1">
    <location>
        <begin position="26"/>
        <end position="40"/>
    </location>
</feature>
<evidence type="ECO:0000313" key="3">
    <source>
        <dbReference type="Proteomes" id="UP001162131"/>
    </source>
</evidence>
<name>A0AAU9JGY7_9CILI</name>
<accession>A0AAU9JGY7</accession>
<gene>
    <name evidence="2" type="ORF">BSTOLATCC_MIC36139</name>
</gene>
<protein>
    <submittedName>
        <fullName evidence="2">Uncharacterized protein</fullName>
    </submittedName>
</protein>
<dbReference type="AlphaFoldDB" id="A0AAU9JGY7"/>
<sequence>MNCFIVCIKAIKRKSTKQILPKQEETSNTPSSQTPNNANHSRSLSLISILSDSSKLAEDSTELSRVPYIQRKRPKAYNVRNNSITVRHTKTNEVLTSQNTRLIRIQKNHSDQPIVQVKN</sequence>
<dbReference type="Proteomes" id="UP001162131">
    <property type="component" value="Unassembled WGS sequence"/>
</dbReference>
<feature type="region of interest" description="Disordered" evidence="1">
    <location>
        <begin position="15"/>
        <end position="44"/>
    </location>
</feature>
<comment type="caution">
    <text evidence="2">The sequence shown here is derived from an EMBL/GenBank/DDBJ whole genome shotgun (WGS) entry which is preliminary data.</text>
</comment>
<reference evidence="2" key="1">
    <citation type="submission" date="2021-09" db="EMBL/GenBank/DDBJ databases">
        <authorList>
            <consortium name="AG Swart"/>
            <person name="Singh M."/>
            <person name="Singh A."/>
            <person name="Seah K."/>
            <person name="Emmerich C."/>
        </authorList>
    </citation>
    <scope>NUCLEOTIDE SEQUENCE</scope>
    <source>
        <strain evidence="2">ATCC30299</strain>
    </source>
</reference>
<evidence type="ECO:0000313" key="2">
    <source>
        <dbReference type="EMBL" id="CAG9324347.1"/>
    </source>
</evidence>
<evidence type="ECO:0000256" key="1">
    <source>
        <dbReference type="SAM" id="MobiDB-lite"/>
    </source>
</evidence>
<keyword evidence="3" id="KW-1185">Reference proteome</keyword>
<proteinExistence type="predicted"/>